<dbReference type="InParanoid" id="A0A1X7T997"/>
<dbReference type="AlphaFoldDB" id="A0A1X7T997"/>
<name>A0A1X7T997_AMPQE</name>
<sequence>MGVGVAMAALIWWGSATWDIVWQREQGRCCGSKSRKMVWQREHRDGVAVKAE</sequence>
<evidence type="ECO:0000256" key="1">
    <source>
        <dbReference type="SAM" id="SignalP"/>
    </source>
</evidence>
<reference evidence="2" key="1">
    <citation type="submission" date="2017-05" db="UniProtKB">
        <authorList>
            <consortium name="EnsemblMetazoa"/>
        </authorList>
    </citation>
    <scope>IDENTIFICATION</scope>
</reference>
<organism evidence="2">
    <name type="scientific">Amphimedon queenslandica</name>
    <name type="common">Sponge</name>
    <dbReference type="NCBI Taxonomy" id="400682"/>
    <lineage>
        <taxon>Eukaryota</taxon>
        <taxon>Metazoa</taxon>
        <taxon>Porifera</taxon>
        <taxon>Demospongiae</taxon>
        <taxon>Heteroscleromorpha</taxon>
        <taxon>Haplosclerida</taxon>
        <taxon>Niphatidae</taxon>
        <taxon>Amphimedon</taxon>
    </lineage>
</organism>
<accession>A0A1X7T997</accession>
<feature type="chain" id="PRO_5010883187" evidence="1">
    <location>
        <begin position="17"/>
        <end position="52"/>
    </location>
</feature>
<evidence type="ECO:0000313" key="2">
    <source>
        <dbReference type="EnsemblMetazoa" id="Aqu2.1.10865_001"/>
    </source>
</evidence>
<keyword evidence="1" id="KW-0732">Signal</keyword>
<proteinExistence type="predicted"/>
<feature type="signal peptide" evidence="1">
    <location>
        <begin position="1"/>
        <end position="16"/>
    </location>
</feature>
<protein>
    <submittedName>
        <fullName evidence="2">Uncharacterized protein</fullName>
    </submittedName>
</protein>
<dbReference type="EnsemblMetazoa" id="Aqu2.1.10865_001">
    <property type="protein sequence ID" value="Aqu2.1.10865_001"/>
    <property type="gene ID" value="Aqu2.1.10865"/>
</dbReference>